<gene>
    <name evidence="2" type="ORF">QUF54_03920</name>
</gene>
<organism evidence="2 3">
    <name type="scientific">Candidatus Marithioploca araucensis</name>
    <dbReference type="NCBI Taxonomy" id="70273"/>
    <lineage>
        <taxon>Bacteria</taxon>
        <taxon>Pseudomonadati</taxon>
        <taxon>Pseudomonadota</taxon>
        <taxon>Gammaproteobacteria</taxon>
        <taxon>Thiotrichales</taxon>
        <taxon>Thiotrichaceae</taxon>
        <taxon>Candidatus Marithioploca</taxon>
    </lineage>
</organism>
<feature type="transmembrane region" description="Helical" evidence="1">
    <location>
        <begin position="20"/>
        <end position="38"/>
    </location>
</feature>
<keyword evidence="1" id="KW-0472">Membrane</keyword>
<dbReference type="Proteomes" id="UP001171945">
    <property type="component" value="Unassembled WGS sequence"/>
</dbReference>
<evidence type="ECO:0000313" key="3">
    <source>
        <dbReference type="Proteomes" id="UP001171945"/>
    </source>
</evidence>
<keyword evidence="1" id="KW-1133">Transmembrane helix</keyword>
<accession>A0ABT7VS36</accession>
<dbReference type="EMBL" id="JAUCGM010000170">
    <property type="protein sequence ID" value="MDM8562481.1"/>
    <property type="molecule type" value="Genomic_DNA"/>
</dbReference>
<keyword evidence="1" id="KW-0812">Transmembrane</keyword>
<dbReference type="InterPro" id="IPR013783">
    <property type="entry name" value="Ig-like_fold"/>
</dbReference>
<comment type="caution">
    <text evidence="2">The sequence shown here is derived from an EMBL/GenBank/DDBJ whole genome shotgun (WGS) entry which is preliminary data.</text>
</comment>
<sequence length="278" mass="30337">MPSVSVVSTMGASSLKSPASIWRGVVFVVLVVGMMAMGRGAWADSCHIHALGEKILGVKAGVEVVGIYEKGSCENVLDGKDELVTTSNHYYFEHHSLGHTGYNYMGRHDYFKENGIDTGRLKGGIVEFGNGTKGIIDGAYDGVGTRANGTIWNELAYIYYNAYDGISSNLVTLNSFAAVASDSRVELKWETASERDNAGFHLWRAASEGRENGDYSNVIKLTDELIPANGSKVGGISYFYTDYEVKSGVTYYYGLEDIDDFGNSKFHWEFIDSATLGD</sequence>
<name>A0ABT7VS36_9GAMM</name>
<proteinExistence type="predicted"/>
<evidence type="ECO:0000256" key="1">
    <source>
        <dbReference type="SAM" id="Phobius"/>
    </source>
</evidence>
<evidence type="ECO:0000313" key="2">
    <source>
        <dbReference type="EMBL" id="MDM8562481.1"/>
    </source>
</evidence>
<reference evidence="2" key="1">
    <citation type="submission" date="2023-06" db="EMBL/GenBank/DDBJ databases">
        <title>Uncultivated large filamentous bacteria from sulfidic sediments reveal new species and different genomic features in energy metabolism and defense.</title>
        <authorList>
            <person name="Fonseca A."/>
        </authorList>
    </citation>
    <scope>NUCLEOTIDE SEQUENCE</scope>
    <source>
        <strain evidence="2">HSG4</strain>
    </source>
</reference>
<keyword evidence="3" id="KW-1185">Reference proteome</keyword>
<protein>
    <submittedName>
        <fullName evidence="2">Uncharacterized protein</fullName>
    </submittedName>
</protein>
<dbReference type="Gene3D" id="2.60.40.10">
    <property type="entry name" value="Immunoglobulins"/>
    <property type="match status" value="1"/>
</dbReference>